<dbReference type="Proteomes" id="UP001392318">
    <property type="component" value="Unassembled WGS sequence"/>
</dbReference>
<name>A0ACC6RQ46_9BURK</name>
<comment type="caution">
    <text evidence="1">The sequence shown here is derived from an EMBL/GenBank/DDBJ whole genome shotgun (WGS) entry which is preliminary data.</text>
</comment>
<dbReference type="EMBL" id="JAYMRU010000023">
    <property type="protein sequence ID" value="MEM5403697.1"/>
    <property type="molecule type" value="Genomic_DNA"/>
</dbReference>
<organism evidence="1 2">
    <name type="scientific">Paraburkholderia unamae</name>
    <dbReference type="NCBI Taxonomy" id="219649"/>
    <lineage>
        <taxon>Bacteria</taxon>
        <taxon>Pseudomonadati</taxon>
        <taxon>Pseudomonadota</taxon>
        <taxon>Betaproteobacteria</taxon>
        <taxon>Burkholderiales</taxon>
        <taxon>Burkholderiaceae</taxon>
        <taxon>Paraburkholderia</taxon>
    </lineage>
</organism>
<reference evidence="1" key="1">
    <citation type="submission" date="2024-01" db="EMBL/GenBank/DDBJ databases">
        <title>The diversity of rhizobia nodulating Mimosa spp. in eleven states of Brazil covering several biomes is determined by host plant, location, and edaphic factors.</title>
        <authorList>
            <person name="Rouws L."/>
            <person name="Barauna A."/>
            <person name="Beukes C."/>
            <person name="De Faria S.M."/>
            <person name="Gross E."/>
            <person name="Dos Reis Junior F.B."/>
            <person name="Simon M."/>
            <person name="Maluk M."/>
            <person name="Odee D.W."/>
            <person name="Kenicer G."/>
            <person name="Young J.P.W."/>
            <person name="Reis V.M."/>
            <person name="Zilli J."/>
            <person name="James E.K."/>
        </authorList>
    </citation>
    <scope>NUCLEOTIDE SEQUENCE</scope>
    <source>
        <strain evidence="1">JPY452</strain>
    </source>
</reference>
<keyword evidence="2" id="KW-1185">Reference proteome</keyword>
<proteinExistence type="predicted"/>
<protein>
    <submittedName>
        <fullName evidence="1">Uncharacterized protein</fullName>
    </submittedName>
</protein>
<sequence length="242" mass="26791">MKHYITIFVAGWLAVACFSGETLADEGVRKLGVGTSTVTADGPKSVQVSMGDCKFSMTLKKGEHIKYNDPDLIIYRADAPLPDRELPFLRQAQMYSGYDWWFEKRGTAYVPWIGFMCENAADFKWSPDNAQTDISQEMQDIMSANSLRCPADFDGKKWTPLRKSEVANFKNIDVPGANGFMVDIKSKVGIQGSRFCFVNGKNVLIGVSGGGADIRSERNSKDGFLPTLLRSIQFKCAAMPAQ</sequence>
<evidence type="ECO:0000313" key="1">
    <source>
        <dbReference type="EMBL" id="MEM5403697.1"/>
    </source>
</evidence>
<gene>
    <name evidence="1" type="ORF">VSR83_27290</name>
</gene>
<evidence type="ECO:0000313" key="2">
    <source>
        <dbReference type="Proteomes" id="UP001392318"/>
    </source>
</evidence>
<accession>A0ACC6RQ46</accession>